<gene>
    <name evidence="5" type="ORF">J8A68_005010</name>
</gene>
<feature type="compositionally biased region" description="Basic and acidic residues" evidence="4">
    <location>
        <begin position="382"/>
        <end position="528"/>
    </location>
</feature>
<dbReference type="GO" id="GO:0005525">
    <property type="term" value="F:GTP binding"/>
    <property type="evidence" value="ECO:0007669"/>
    <property type="project" value="UniProtKB-KW"/>
</dbReference>
<evidence type="ECO:0000313" key="6">
    <source>
        <dbReference type="Proteomes" id="UP000694255"/>
    </source>
</evidence>
<proteinExistence type="predicted"/>
<evidence type="ECO:0000256" key="2">
    <source>
        <dbReference type="ARBA" id="ARBA00022741"/>
    </source>
</evidence>
<keyword evidence="1" id="KW-0488">Methylation</keyword>
<keyword evidence="3" id="KW-0342">GTP-binding</keyword>
<comment type="caution">
    <text evidence="5">The sequence shown here is derived from an EMBL/GenBank/DDBJ whole genome shotgun (WGS) entry which is preliminary data.</text>
</comment>
<feature type="compositionally biased region" description="Pro residues" evidence="4">
    <location>
        <begin position="669"/>
        <end position="679"/>
    </location>
</feature>
<keyword evidence="2" id="KW-0547">Nucleotide-binding</keyword>
<feature type="compositionally biased region" description="Low complexity" evidence="4">
    <location>
        <begin position="722"/>
        <end position="740"/>
    </location>
</feature>
<feature type="region of interest" description="Disordered" evidence="4">
    <location>
        <begin position="355"/>
        <end position="533"/>
    </location>
</feature>
<dbReference type="InterPro" id="IPR005225">
    <property type="entry name" value="Small_GTP-bd"/>
</dbReference>
<sequence length="1078" mass="121245">MLEEEHKLQKRQQRFNQKMDLVLQADQDLKNQTTQMNKSISIKENSNNEQSKLKEGFDETSINPESNVTTEQQLFNKLLDPRLFEALESMDIEKMKQISAAESASTNDPTNATQANLLEKAGSLREIVRDLHKADKAQLEKGMSFLQNMGKLFSNAASMNNDPNDPEAQKLMTTRFNDQLTQGLSSFAEDLLKNDGNSFINMMESLSESRTAREELLRENIPKQLQQQPHPHSISPVSSHPWEDEDDDEHVCHHHHHHHDDDDEYDDDEEEYDDEDDEDDEDEDDDDDDELDDDDEEGASDTESEISEEEKMQEVRRLFLIQVIKLFQERLKNAYKEKLSQDRTQKLIEELEAEEQAKKERELKKLKQKEKAKEKKRLQQLAKEEERKKKEDEERAKEEELRLKQEALRAEQRRRKEEARLKREEEKKKRIEELKRKEEEHKKKVEAQRKREEESKRLKEERRKKAEEERKQKEEEKKQKELLRKQKEEERERMKLEREKQLAEEKAKQEQEEQERAAAMELAKQKQLEEEEASKNHLLNQLYQAKPGGGSTISSGQSSNISTATVPAISPLDSTTISGSGPPIPQVVPQYVPSGPVDPFNNAFSSNNLLSQGLTSPPVTTNNLVTGLSGNLSANLGGVVNPTSTPSPWASKSRLSSLSNPAASQPLFQQPPPMGPLPPTSATAGTATTTNFSPFFNDPLSQDAYLPTTLNATTNLWNSSTSTVVTPTTGPTSATTRTNSIWGNGPGNGLGSVAETPVVPMNPGGSSAATGGLWNSNPNTPTTSGPGLSTNDIDLIQATTFSSFQMLQNSNQLEYGYAPVAKLFNNVKSILNYPGLTLAQVFSCWCPNAIYKFEFVWDESGNVSHVQVGLTGFTRTSPPPPPLPQQQPPQQQQQQQSVVPPPGLSKTSPLFNEGSLLSNIGNLSSGSLQTTGIGNVGGSNGGFGSQLALWDTAGQEEYERLRPLSYFNSHVILIAFSIDEPDSLDNARTKWIHEVKKYCPDTPYLLCGLKKDLRTDLNDRKRFVQYDMGEAMAYEVGAKKYLESSALTGEGVDDIFEFATRTSLLYNEKERTGCCRIL</sequence>
<dbReference type="Proteomes" id="UP000694255">
    <property type="component" value="Unassembled WGS sequence"/>
</dbReference>
<feature type="region of interest" description="Disordered" evidence="4">
    <location>
        <begin position="222"/>
        <end position="313"/>
    </location>
</feature>
<dbReference type="RefSeq" id="XP_049261665.1">
    <property type="nucleotide sequence ID" value="XM_049409030.1"/>
</dbReference>
<dbReference type="PROSITE" id="PS51420">
    <property type="entry name" value="RHO"/>
    <property type="match status" value="1"/>
</dbReference>
<dbReference type="SMART" id="SM00173">
    <property type="entry name" value="RAS"/>
    <property type="match status" value="1"/>
</dbReference>
<evidence type="ECO:0000256" key="1">
    <source>
        <dbReference type="ARBA" id="ARBA00022481"/>
    </source>
</evidence>
<dbReference type="PROSITE" id="PS51419">
    <property type="entry name" value="RAB"/>
    <property type="match status" value="1"/>
</dbReference>
<evidence type="ECO:0000256" key="3">
    <source>
        <dbReference type="ARBA" id="ARBA00023134"/>
    </source>
</evidence>
<feature type="compositionally biased region" description="Basic and acidic residues" evidence="4">
    <location>
        <begin position="355"/>
        <end position="373"/>
    </location>
</feature>
<protein>
    <submittedName>
        <fullName evidence="5">Uncharacterized protein</fullName>
    </submittedName>
</protein>
<feature type="region of interest" description="Disordered" evidence="4">
    <location>
        <begin position="762"/>
        <end position="786"/>
    </location>
</feature>
<feature type="compositionally biased region" description="Low complexity" evidence="4">
    <location>
        <begin position="37"/>
        <end position="50"/>
    </location>
</feature>
<feature type="compositionally biased region" description="Low complexity" evidence="4">
    <location>
        <begin position="888"/>
        <end position="898"/>
    </location>
</feature>
<dbReference type="NCBIfam" id="TIGR00231">
    <property type="entry name" value="small_GTP"/>
    <property type="match status" value="1"/>
</dbReference>
<feature type="compositionally biased region" description="Polar residues" evidence="4">
    <location>
        <begin position="764"/>
        <end position="786"/>
    </location>
</feature>
<feature type="compositionally biased region" description="Acidic residues" evidence="4">
    <location>
        <begin position="261"/>
        <end position="308"/>
    </location>
</feature>
<feature type="compositionally biased region" description="Pro residues" evidence="4">
    <location>
        <begin position="877"/>
        <end position="887"/>
    </location>
</feature>
<dbReference type="GO" id="GO:0007264">
    <property type="term" value="P:small GTPase-mediated signal transduction"/>
    <property type="evidence" value="ECO:0007669"/>
    <property type="project" value="InterPro"/>
</dbReference>
<reference evidence="5 6" key="1">
    <citation type="journal article" date="2021" name="DNA Res.">
        <title>Genome analysis of Candida subhashii reveals its hybrid nature and dual mitochondrial genome conformations.</title>
        <authorList>
            <person name="Mixao V."/>
            <person name="Hegedusova E."/>
            <person name="Saus E."/>
            <person name="Pryszcz L.P."/>
            <person name="Cillingova A."/>
            <person name="Nosek J."/>
            <person name="Gabaldon T."/>
        </authorList>
    </citation>
    <scope>NUCLEOTIDE SEQUENCE [LARGE SCALE GENOMIC DNA]</scope>
    <source>
        <strain evidence="5 6">CBS 10753</strain>
    </source>
</reference>
<organism evidence="5 6">
    <name type="scientific">[Candida] subhashii</name>
    <dbReference type="NCBI Taxonomy" id="561895"/>
    <lineage>
        <taxon>Eukaryota</taxon>
        <taxon>Fungi</taxon>
        <taxon>Dikarya</taxon>
        <taxon>Ascomycota</taxon>
        <taxon>Saccharomycotina</taxon>
        <taxon>Pichiomycetes</taxon>
        <taxon>Debaryomycetaceae</taxon>
        <taxon>Spathaspora</taxon>
    </lineage>
</organism>
<dbReference type="InterPro" id="IPR003578">
    <property type="entry name" value="Small_GTPase_Rho"/>
</dbReference>
<accession>A0A8J5QHY0</accession>
<dbReference type="GO" id="GO:0003924">
    <property type="term" value="F:GTPase activity"/>
    <property type="evidence" value="ECO:0007669"/>
    <property type="project" value="InterPro"/>
</dbReference>
<name>A0A8J5QHY0_9ASCO</name>
<dbReference type="InterPro" id="IPR001806">
    <property type="entry name" value="Small_GTPase"/>
</dbReference>
<dbReference type="Pfam" id="PF00071">
    <property type="entry name" value="Ras"/>
    <property type="match status" value="1"/>
</dbReference>
<feature type="region of interest" description="Disordered" evidence="4">
    <location>
        <begin position="870"/>
        <end position="904"/>
    </location>
</feature>
<dbReference type="EMBL" id="JAGSYN010000219">
    <property type="protein sequence ID" value="KAG7661432.1"/>
    <property type="molecule type" value="Genomic_DNA"/>
</dbReference>
<feature type="region of interest" description="Disordered" evidence="4">
    <location>
        <begin position="28"/>
        <end position="59"/>
    </location>
</feature>
<dbReference type="AlphaFoldDB" id="A0A8J5QHY0"/>
<feature type="compositionally biased region" description="Polar residues" evidence="4">
    <location>
        <begin position="643"/>
        <end position="663"/>
    </location>
</feature>
<dbReference type="SMART" id="SM00174">
    <property type="entry name" value="RHO"/>
    <property type="match status" value="1"/>
</dbReference>
<keyword evidence="6" id="KW-1185">Reference proteome</keyword>
<feature type="compositionally biased region" description="Low complexity" evidence="4">
    <location>
        <begin position="680"/>
        <end position="690"/>
    </location>
</feature>
<feature type="compositionally biased region" description="Low complexity" evidence="4">
    <location>
        <begin position="224"/>
        <end position="240"/>
    </location>
</feature>
<dbReference type="SMART" id="SM00175">
    <property type="entry name" value="RAB"/>
    <property type="match status" value="1"/>
</dbReference>
<evidence type="ECO:0000256" key="4">
    <source>
        <dbReference type="SAM" id="MobiDB-lite"/>
    </source>
</evidence>
<dbReference type="GeneID" id="73471810"/>
<evidence type="ECO:0000313" key="5">
    <source>
        <dbReference type="EMBL" id="KAG7661432.1"/>
    </source>
</evidence>
<feature type="region of interest" description="Disordered" evidence="4">
    <location>
        <begin position="722"/>
        <end position="746"/>
    </location>
</feature>
<feature type="region of interest" description="Disordered" evidence="4">
    <location>
        <begin position="643"/>
        <end position="695"/>
    </location>
</feature>
<dbReference type="PANTHER" id="PTHR24072">
    <property type="entry name" value="RHO FAMILY GTPASE"/>
    <property type="match status" value="1"/>
</dbReference>